<evidence type="ECO:0000313" key="4">
    <source>
        <dbReference type="EMBL" id="QDU23081.1"/>
    </source>
</evidence>
<dbReference type="EMBL" id="CP036273">
    <property type="protein sequence ID" value="QDU23081.1"/>
    <property type="molecule type" value="Genomic_DNA"/>
</dbReference>
<name>A0A517XZZ9_9BACT</name>
<dbReference type="KEGG" id="uli:ETAA1_50720"/>
<dbReference type="InterPro" id="IPR031107">
    <property type="entry name" value="Small_HSP"/>
</dbReference>
<dbReference type="SUPFAM" id="SSF49764">
    <property type="entry name" value="HSP20-like chaperones"/>
    <property type="match status" value="1"/>
</dbReference>
<protein>
    <submittedName>
        <fullName evidence="4">Spore protein SP21</fullName>
    </submittedName>
</protein>
<keyword evidence="5" id="KW-1185">Reference proteome</keyword>
<dbReference type="InterPro" id="IPR008978">
    <property type="entry name" value="HSP20-like_chaperone"/>
</dbReference>
<accession>A0A517XZZ9</accession>
<reference evidence="4 5" key="1">
    <citation type="submission" date="2019-02" db="EMBL/GenBank/DDBJ databases">
        <title>Deep-cultivation of Planctomycetes and their phenomic and genomic characterization uncovers novel biology.</title>
        <authorList>
            <person name="Wiegand S."/>
            <person name="Jogler M."/>
            <person name="Boedeker C."/>
            <person name="Pinto D."/>
            <person name="Vollmers J."/>
            <person name="Rivas-Marin E."/>
            <person name="Kohn T."/>
            <person name="Peeters S.H."/>
            <person name="Heuer A."/>
            <person name="Rast P."/>
            <person name="Oberbeckmann S."/>
            <person name="Bunk B."/>
            <person name="Jeske O."/>
            <person name="Meyerdierks A."/>
            <person name="Storesund J.E."/>
            <person name="Kallscheuer N."/>
            <person name="Luecker S."/>
            <person name="Lage O.M."/>
            <person name="Pohl T."/>
            <person name="Merkel B.J."/>
            <person name="Hornburger P."/>
            <person name="Mueller R.-W."/>
            <person name="Bruemmer F."/>
            <person name="Labrenz M."/>
            <person name="Spormann A.M."/>
            <person name="Op den Camp H."/>
            <person name="Overmann J."/>
            <person name="Amann R."/>
            <person name="Jetten M.S.M."/>
            <person name="Mascher T."/>
            <person name="Medema M.H."/>
            <person name="Devos D.P."/>
            <person name="Kaster A.-K."/>
            <person name="Ovreas L."/>
            <person name="Rohde M."/>
            <person name="Galperin M.Y."/>
            <person name="Jogler C."/>
        </authorList>
    </citation>
    <scope>NUCLEOTIDE SEQUENCE [LARGE SCALE GENOMIC DNA]</scope>
    <source>
        <strain evidence="4 5">ETA_A1</strain>
    </source>
</reference>
<evidence type="ECO:0000256" key="1">
    <source>
        <dbReference type="PROSITE-ProRule" id="PRU00285"/>
    </source>
</evidence>
<sequence>MSDLALKSNGAPAAAADDARAATVAPRVDVLETENEFLLLADLPGVRPGDVDVRFEQGELTVHGRRTAAEGKRRALLGEYGGANFHRVFSVTDTVAADRIEADLKNGVLTVRLPKIEAVKPRKIAVRG</sequence>
<proteinExistence type="inferred from homology"/>
<dbReference type="InterPro" id="IPR002068">
    <property type="entry name" value="A-crystallin/Hsp20_dom"/>
</dbReference>
<dbReference type="AlphaFoldDB" id="A0A517XZZ9"/>
<evidence type="ECO:0000256" key="2">
    <source>
        <dbReference type="RuleBase" id="RU003616"/>
    </source>
</evidence>
<dbReference type="PROSITE" id="PS01031">
    <property type="entry name" value="SHSP"/>
    <property type="match status" value="1"/>
</dbReference>
<feature type="domain" description="SHSP" evidence="3">
    <location>
        <begin position="19"/>
        <end position="128"/>
    </location>
</feature>
<dbReference type="Pfam" id="PF00011">
    <property type="entry name" value="HSP20"/>
    <property type="match status" value="1"/>
</dbReference>
<comment type="similarity">
    <text evidence="1 2">Belongs to the small heat shock protein (HSP20) family.</text>
</comment>
<dbReference type="Gene3D" id="2.60.40.790">
    <property type="match status" value="1"/>
</dbReference>
<dbReference type="CDD" id="cd06464">
    <property type="entry name" value="ACD_sHsps-like"/>
    <property type="match status" value="1"/>
</dbReference>
<dbReference type="RefSeq" id="WP_145243185.1">
    <property type="nucleotide sequence ID" value="NZ_CP036273.1"/>
</dbReference>
<dbReference type="OrthoDB" id="9792695at2"/>
<evidence type="ECO:0000259" key="3">
    <source>
        <dbReference type="PROSITE" id="PS01031"/>
    </source>
</evidence>
<evidence type="ECO:0000313" key="5">
    <source>
        <dbReference type="Proteomes" id="UP000319576"/>
    </source>
</evidence>
<dbReference type="PANTHER" id="PTHR11527">
    <property type="entry name" value="HEAT-SHOCK PROTEIN 20 FAMILY MEMBER"/>
    <property type="match status" value="1"/>
</dbReference>
<dbReference type="Proteomes" id="UP000319576">
    <property type="component" value="Chromosome"/>
</dbReference>
<gene>
    <name evidence="4" type="primary">hspA_1</name>
    <name evidence="4" type="ORF">ETAA1_50720</name>
</gene>
<organism evidence="4 5">
    <name type="scientific">Urbifossiella limnaea</name>
    <dbReference type="NCBI Taxonomy" id="2528023"/>
    <lineage>
        <taxon>Bacteria</taxon>
        <taxon>Pseudomonadati</taxon>
        <taxon>Planctomycetota</taxon>
        <taxon>Planctomycetia</taxon>
        <taxon>Gemmatales</taxon>
        <taxon>Gemmataceae</taxon>
        <taxon>Urbifossiella</taxon>
    </lineage>
</organism>